<evidence type="ECO:0000313" key="1">
    <source>
        <dbReference type="EMBL" id="GAA4453547.1"/>
    </source>
</evidence>
<dbReference type="RefSeq" id="WP_345322394.1">
    <property type="nucleotide sequence ID" value="NZ_BAABGA010000031.1"/>
</dbReference>
<reference evidence="2" key="1">
    <citation type="journal article" date="2019" name="Int. J. Syst. Evol. Microbiol.">
        <title>The Global Catalogue of Microorganisms (GCM) 10K type strain sequencing project: providing services to taxonomists for standard genome sequencing and annotation.</title>
        <authorList>
            <consortium name="The Broad Institute Genomics Platform"/>
            <consortium name="The Broad Institute Genome Sequencing Center for Infectious Disease"/>
            <person name="Wu L."/>
            <person name="Ma J."/>
        </authorList>
    </citation>
    <scope>NUCLEOTIDE SEQUENCE [LARGE SCALE GENOMIC DNA]</scope>
    <source>
        <strain evidence="2">JCM 17759</strain>
    </source>
</reference>
<protein>
    <submittedName>
        <fullName evidence="1">Uncharacterized protein</fullName>
    </submittedName>
</protein>
<organism evidence="1 2">
    <name type="scientific">Novipirellula rosea</name>
    <dbReference type="NCBI Taxonomy" id="1031540"/>
    <lineage>
        <taxon>Bacteria</taxon>
        <taxon>Pseudomonadati</taxon>
        <taxon>Planctomycetota</taxon>
        <taxon>Planctomycetia</taxon>
        <taxon>Pirellulales</taxon>
        <taxon>Pirellulaceae</taxon>
        <taxon>Novipirellula</taxon>
    </lineage>
</organism>
<name>A0ABP8MR95_9BACT</name>
<dbReference type="Proteomes" id="UP001500840">
    <property type="component" value="Unassembled WGS sequence"/>
</dbReference>
<comment type="caution">
    <text evidence="1">The sequence shown here is derived from an EMBL/GenBank/DDBJ whole genome shotgun (WGS) entry which is preliminary data.</text>
</comment>
<proteinExistence type="predicted"/>
<accession>A0ABP8MR95</accession>
<keyword evidence="2" id="KW-1185">Reference proteome</keyword>
<evidence type="ECO:0000313" key="2">
    <source>
        <dbReference type="Proteomes" id="UP001500840"/>
    </source>
</evidence>
<sequence>MVEELLPRFRERYTDVVVAHNLQQTRRIADYAAFFRATVGTGSPIDDGTGEQIFETPQPTLTVAYVNAEAC</sequence>
<gene>
    <name evidence="1" type="ORF">GCM10023156_24660</name>
</gene>
<dbReference type="EMBL" id="BAABGA010000031">
    <property type="protein sequence ID" value="GAA4453547.1"/>
    <property type="molecule type" value="Genomic_DNA"/>
</dbReference>